<comment type="caution">
    <text evidence="2">The sequence shown here is derived from an EMBL/GenBank/DDBJ whole genome shotgun (WGS) entry which is preliminary data.</text>
</comment>
<name>A0A699I9M1_TANCI</name>
<feature type="compositionally biased region" description="Pro residues" evidence="1">
    <location>
        <begin position="44"/>
        <end position="59"/>
    </location>
</feature>
<feature type="compositionally biased region" description="Acidic residues" evidence="1">
    <location>
        <begin position="96"/>
        <end position="105"/>
    </location>
</feature>
<organism evidence="2">
    <name type="scientific">Tanacetum cinerariifolium</name>
    <name type="common">Dalmatian daisy</name>
    <name type="synonym">Chrysanthemum cinerariifolium</name>
    <dbReference type="NCBI Taxonomy" id="118510"/>
    <lineage>
        <taxon>Eukaryota</taxon>
        <taxon>Viridiplantae</taxon>
        <taxon>Streptophyta</taxon>
        <taxon>Embryophyta</taxon>
        <taxon>Tracheophyta</taxon>
        <taxon>Spermatophyta</taxon>
        <taxon>Magnoliopsida</taxon>
        <taxon>eudicotyledons</taxon>
        <taxon>Gunneridae</taxon>
        <taxon>Pentapetalae</taxon>
        <taxon>asterids</taxon>
        <taxon>campanulids</taxon>
        <taxon>Asterales</taxon>
        <taxon>Asteraceae</taxon>
        <taxon>Asteroideae</taxon>
        <taxon>Anthemideae</taxon>
        <taxon>Anthemidinae</taxon>
        <taxon>Tanacetum</taxon>
    </lineage>
</organism>
<evidence type="ECO:0000256" key="1">
    <source>
        <dbReference type="SAM" id="MobiDB-lite"/>
    </source>
</evidence>
<accession>A0A699I9M1</accession>
<dbReference type="EMBL" id="BKCJ010262276">
    <property type="protein sequence ID" value="GEZ29618.1"/>
    <property type="molecule type" value="Genomic_DNA"/>
</dbReference>
<evidence type="ECO:0000313" key="2">
    <source>
        <dbReference type="EMBL" id="GEZ29618.1"/>
    </source>
</evidence>
<sequence>MYTMLDSDVAGSNIITCNGADEELSDGGSPPVIVYGYDRLPMRPVAPPSPDYVPGPEHPPYSNFVPGPKHPPSPFYPLPADASPTALSPGYVANSDLDEDPEEDHADYPSDGGDDDDDDDDTGDKDEEPFEDEEDDKKEKHLALADSPAVPVIGFVPSAEDTEVFKTNEDAPTPMPSPRWHTTRMSARPQTPVPWPSEAEVERLLALRIPPPSPLTLPSSPLPQIPSHPLPPPPSSLHLPPPVPTSLPLPLSPLLPLPASLSIPSPVDRKEDFRGRVTISPTGGHRADYGFIGMMDAEIKSQRAEEVGYGIKDDWEDPIKTVEEVALTNLEGVNARVTELAAVQEKDTHDMYAVTEDTQDRQT</sequence>
<dbReference type="AlphaFoldDB" id="A0A699I9M1"/>
<proteinExistence type="predicted"/>
<gene>
    <name evidence="2" type="ORF">Tci_501591</name>
</gene>
<feature type="region of interest" description="Disordered" evidence="1">
    <location>
        <begin position="210"/>
        <end position="245"/>
    </location>
</feature>
<protein>
    <submittedName>
        <fullName evidence="2">Uncharacterized protein</fullName>
    </submittedName>
</protein>
<feature type="compositionally biased region" description="Pro residues" evidence="1">
    <location>
        <begin position="68"/>
        <end position="77"/>
    </location>
</feature>
<feature type="compositionally biased region" description="Acidic residues" evidence="1">
    <location>
        <begin position="112"/>
        <end position="136"/>
    </location>
</feature>
<reference evidence="2" key="1">
    <citation type="journal article" date="2019" name="Sci. Rep.">
        <title>Draft genome of Tanacetum cinerariifolium, the natural source of mosquito coil.</title>
        <authorList>
            <person name="Yamashiro T."/>
            <person name="Shiraishi A."/>
            <person name="Satake H."/>
            <person name="Nakayama K."/>
        </authorList>
    </citation>
    <scope>NUCLEOTIDE SEQUENCE</scope>
</reference>
<feature type="region of interest" description="Disordered" evidence="1">
    <location>
        <begin position="40"/>
        <end position="197"/>
    </location>
</feature>